<dbReference type="EMBL" id="CM029045">
    <property type="protein sequence ID" value="KAG2599548.1"/>
    <property type="molecule type" value="Genomic_DNA"/>
</dbReference>
<evidence type="ECO:0000313" key="1">
    <source>
        <dbReference type="EMBL" id="KAG2599548.1"/>
    </source>
</evidence>
<evidence type="ECO:0000313" key="2">
    <source>
        <dbReference type="Proteomes" id="UP000823388"/>
    </source>
</evidence>
<protein>
    <recommendedName>
        <fullName evidence="3">RING-type domain-containing protein</fullName>
    </recommendedName>
</protein>
<dbReference type="Gene3D" id="3.30.40.10">
    <property type="entry name" value="Zinc/RING finger domain, C3HC4 (zinc finger)"/>
    <property type="match status" value="1"/>
</dbReference>
<accession>A0A8T0SQZ7</accession>
<dbReference type="InterPro" id="IPR013083">
    <property type="entry name" value="Znf_RING/FYVE/PHD"/>
</dbReference>
<name>A0A8T0SQZ7_PANVG</name>
<reference evidence="1" key="1">
    <citation type="submission" date="2020-05" db="EMBL/GenBank/DDBJ databases">
        <title>WGS assembly of Panicum virgatum.</title>
        <authorList>
            <person name="Lovell J.T."/>
            <person name="Jenkins J."/>
            <person name="Shu S."/>
            <person name="Juenger T.E."/>
            <person name="Schmutz J."/>
        </authorList>
    </citation>
    <scope>NUCLEOTIDE SEQUENCE</scope>
    <source>
        <strain evidence="1">AP13</strain>
    </source>
</reference>
<comment type="caution">
    <text evidence="1">The sequence shown here is derived from an EMBL/GenBank/DDBJ whole genome shotgun (WGS) entry which is preliminary data.</text>
</comment>
<proteinExistence type="predicted"/>
<organism evidence="1 2">
    <name type="scientific">Panicum virgatum</name>
    <name type="common">Blackwell switchgrass</name>
    <dbReference type="NCBI Taxonomy" id="38727"/>
    <lineage>
        <taxon>Eukaryota</taxon>
        <taxon>Viridiplantae</taxon>
        <taxon>Streptophyta</taxon>
        <taxon>Embryophyta</taxon>
        <taxon>Tracheophyta</taxon>
        <taxon>Spermatophyta</taxon>
        <taxon>Magnoliopsida</taxon>
        <taxon>Liliopsida</taxon>
        <taxon>Poales</taxon>
        <taxon>Poaceae</taxon>
        <taxon>PACMAD clade</taxon>
        <taxon>Panicoideae</taxon>
        <taxon>Panicodae</taxon>
        <taxon>Paniceae</taxon>
        <taxon>Panicinae</taxon>
        <taxon>Panicum</taxon>
        <taxon>Panicum sect. Hiantes</taxon>
    </lineage>
</organism>
<sequence length="148" mass="17422">MEYLIPKLKDADEYNGFTREDWDQVIPKDLEFIIEDRASDISIDFACRCDVSIELTIQFVYCEATSLLQGCLNSKSACSIYMDELVPTGDDVLYPRECIHRFHINCIVKWFRTSTICLVCHHNYSKFISKDYMLMRERMLTNHVNDNQ</sequence>
<dbReference type="AlphaFoldDB" id="A0A8T0SQZ7"/>
<gene>
    <name evidence="1" type="ORF">PVAP13_5KG427400</name>
</gene>
<dbReference type="Proteomes" id="UP000823388">
    <property type="component" value="Chromosome 5K"/>
</dbReference>
<keyword evidence="2" id="KW-1185">Reference proteome</keyword>
<dbReference type="SUPFAM" id="SSF57850">
    <property type="entry name" value="RING/U-box"/>
    <property type="match status" value="1"/>
</dbReference>
<evidence type="ECO:0008006" key="3">
    <source>
        <dbReference type="Google" id="ProtNLM"/>
    </source>
</evidence>